<keyword evidence="4" id="KW-0418">Kinase</keyword>
<keyword evidence="3" id="KW-0547">Nucleotide-binding</keyword>
<evidence type="ECO:0000256" key="5">
    <source>
        <dbReference type="ARBA" id="ARBA00022840"/>
    </source>
</evidence>
<dbReference type="InterPro" id="IPR018485">
    <property type="entry name" value="FGGY_C"/>
</dbReference>
<comment type="caution">
    <text evidence="7">The sequence shown here is derived from an EMBL/GenBank/DDBJ whole genome shotgun (WGS) entry which is preliminary data.</text>
</comment>
<evidence type="ECO:0000256" key="3">
    <source>
        <dbReference type="ARBA" id="ARBA00022741"/>
    </source>
</evidence>
<dbReference type="Gene3D" id="3.30.420.40">
    <property type="match status" value="1"/>
</dbReference>
<dbReference type="GO" id="GO:0004370">
    <property type="term" value="F:glycerol kinase activity"/>
    <property type="evidence" value="ECO:0007669"/>
    <property type="project" value="TreeGrafter"/>
</dbReference>
<reference evidence="7" key="1">
    <citation type="journal article" date="2014" name="Front. Microbiol.">
        <title>High frequency of phylogenetically diverse reductive dehalogenase-homologous genes in deep subseafloor sedimentary metagenomes.</title>
        <authorList>
            <person name="Kawai M."/>
            <person name="Futagami T."/>
            <person name="Toyoda A."/>
            <person name="Takaki Y."/>
            <person name="Nishi S."/>
            <person name="Hori S."/>
            <person name="Arai W."/>
            <person name="Tsubouchi T."/>
            <person name="Morono Y."/>
            <person name="Uchiyama I."/>
            <person name="Ito T."/>
            <person name="Fujiyama A."/>
            <person name="Inagaki F."/>
            <person name="Takami H."/>
        </authorList>
    </citation>
    <scope>NUCLEOTIDE SEQUENCE</scope>
    <source>
        <strain evidence="7">Expedition CK06-06</strain>
    </source>
</reference>
<dbReference type="SUPFAM" id="SSF53067">
    <property type="entry name" value="Actin-like ATPase domain"/>
    <property type="match status" value="1"/>
</dbReference>
<accession>X1MA97</accession>
<name>X1MA97_9ZZZZ</name>
<dbReference type="PANTHER" id="PTHR10196:SF69">
    <property type="entry name" value="GLYCEROL KINASE"/>
    <property type="match status" value="1"/>
</dbReference>
<evidence type="ECO:0000256" key="1">
    <source>
        <dbReference type="ARBA" id="ARBA00009156"/>
    </source>
</evidence>
<dbReference type="GO" id="GO:0005524">
    <property type="term" value="F:ATP binding"/>
    <property type="evidence" value="ECO:0007669"/>
    <property type="project" value="UniProtKB-KW"/>
</dbReference>
<evidence type="ECO:0000313" key="7">
    <source>
        <dbReference type="EMBL" id="GAI03299.1"/>
    </source>
</evidence>
<gene>
    <name evidence="7" type="ORF">S06H3_21086</name>
</gene>
<dbReference type="EMBL" id="BARV01011019">
    <property type="protein sequence ID" value="GAI03299.1"/>
    <property type="molecule type" value="Genomic_DNA"/>
</dbReference>
<dbReference type="GO" id="GO:0005829">
    <property type="term" value="C:cytosol"/>
    <property type="evidence" value="ECO:0007669"/>
    <property type="project" value="TreeGrafter"/>
</dbReference>
<feature type="domain" description="Carbohydrate kinase FGGY C-terminal" evidence="6">
    <location>
        <begin position="5"/>
        <end position="55"/>
    </location>
</feature>
<dbReference type="PANTHER" id="PTHR10196">
    <property type="entry name" value="SUGAR KINASE"/>
    <property type="match status" value="1"/>
</dbReference>
<dbReference type="InterPro" id="IPR043129">
    <property type="entry name" value="ATPase_NBD"/>
</dbReference>
<organism evidence="7">
    <name type="scientific">marine sediment metagenome</name>
    <dbReference type="NCBI Taxonomy" id="412755"/>
    <lineage>
        <taxon>unclassified sequences</taxon>
        <taxon>metagenomes</taxon>
        <taxon>ecological metagenomes</taxon>
    </lineage>
</organism>
<dbReference type="AlphaFoldDB" id="X1MA97"/>
<evidence type="ECO:0000256" key="4">
    <source>
        <dbReference type="ARBA" id="ARBA00022777"/>
    </source>
</evidence>
<evidence type="ECO:0000256" key="2">
    <source>
        <dbReference type="ARBA" id="ARBA00022679"/>
    </source>
</evidence>
<comment type="similarity">
    <text evidence="1">Belongs to the FGGY kinase family.</text>
</comment>
<dbReference type="Pfam" id="PF02782">
    <property type="entry name" value="FGGY_C"/>
    <property type="match status" value="1"/>
</dbReference>
<protein>
    <recommendedName>
        <fullName evidence="6">Carbohydrate kinase FGGY C-terminal domain-containing protein</fullName>
    </recommendedName>
</protein>
<sequence length="107" mass="12301">MRIESEIKLKELRVNGGLTKSHFLMQFQSDMLNVRVEKSKIEDASLIGSVYLAGLGSGLWEGIEDIKKLKGKSQSFHPVMDSSERERYYRGWKEAVKRVLTDNVVFH</sequence>
<proteinExistence type="inferred from homology"/>
<dbReference type="GO" id="GO:0006071">
    <property type="term" value="P:glycerol metabolic process"/>
    <property type="evidence" value="ECO:0007669"/>
    <property type="project" value="TreeGrafter"/>
</dbReference>
<evidence type="ECO:0000259" key="6">
    <source>
        <dbReference type="Pfam" id="PF02782"/>
    </source>
</evidence>
<keyword evidence="2" id="KW-0808">Transferase</keyword>
<keyword evidence="5" id="KW-0067">ATP-binding</keyword>